<dbReference type="Pfam" id="PF00657">
    <property type="entry name" value="Lipase_GDSL"/>
    <property type="match status" value="1"/>
</dbReference>
<dbReference type="PANTHER" id="PTHR45648">
    <property type="entry name" value="GDSL LIPASE/ACYLHYDROLASE FAMILY PROTEIN (AFU_ORTHOLOGUE AFUA_4G14700)"/>
    <property type="match status" value="1"/>
</dbReference>
<keyword evidence="2" id="KW-0378">Hydrolase</keyword>
<dbReference type="PANTHER" id="PTHR45648:SF22">
    <property type="entry name" value="GDSL LIPASE_ACYLHYDROLASE FAMILY PROTEIN (AFU_ORTHOLOGUE AFUA_4G14700)"/>
    <property type="match status" value="1"/>
</dbReference>
<name>A0ABP1FJR7_9CHLO</name>
<reference evidence="3 4" key="1">
    <citation type="submission" date="2024-06" db="EMBL/GenBank/DDBJ databases">
        <authorList>
            <person name="Kraege A."/>
            <person name="Thomma B."/>
        </authorList>
    </citation>
    <scope>NUCLEOTIDE SEQUENCE [LARGE SCALE GENOMIC DNA]</scope>
</reference>
<evidence type="ECO:0000256" key="1">
    <source>
        <dbReference type="ARBA" id="ARBA00008668"/>
    </source>
</evidence>
<dbReference type="Gene3D" id="3.40.50.1110">
    <property type="entry name" value="SGNH hydrolase"/>
    <property type="match status" value="1"/>
</dbReference>
<comment type="caution">
    <text evidence="3">The sequence shown here is derived from an EMBL/GenBank/DDBJ whole genome shotgun (WGS) entry which is preliminary data.</text>
</comment>
<evidence type="ECO:0000256" key="2">
    <source>
        <dbReference type="ARBA" id="ARBA00022801"/>
    </source>
</evidence>
<evidence type="ECO:0000313" key="4">
    <source>
        <dbReference type="Proteomes" id="UP001497392"/>
    </source>
</evidence>
<dbReference type="CDD" id="cd01846">
    <property type="entry name" value="fatty_acyltransferase_like"/>
    <property type="match status" value="1"/>
</dbReference>
<dbReference type="Proteomes" id="UP001497392">
    <property type="component" value="Unassembled WGS sequence"/>
</dbReference>
<dbReference type="SUPFAM" id="SSF52266">
    <property type="entry name" value="SGNH hydrolase"/>
    <property type="match status" value="1"/>
</dbReference>
<gene>
    <name evidence="3" type="primary">g2175</name>
    <name evidence="3" type="ORF">VP750_LOCUS1860</name>
</gene>
<keyword evidence="4" id="KW-1185">Reference proteome</keyword>
<proteinExistence type="inferred from homology"/>
<dbReference type="InterPro" id="IPR051058">
    <property type="entry name" value="GDSL_Est/Lipase"/>
</dbReference>
<organism evidence="3 4">
    <name type="scientific">Coccomyxa viridis</name>
    <dbReference type="NCBI Taxonomy" id="1274662"/>
    <lineage>
        <taxon>Eukaryota</taxon>
        <taxon>Viridiplantae</taxon>
        <taxon>Chlorophyta</taxon>
        <taxon>core chlorophytes</taxon>
        <taxon>Trebouxiophyceae</taxon>
        <taxon>Trebouxiophyceae incertae sedis</taxon>
        <taxon>Coccomyxaceae</taxon>
        <taxon>Coccomyxa</taxon>
    </lineage>
</organism>
<dbReference type="InterPro" id="IPR036514">
    <property type="entry name" value="SGNH_hydro_sf"/>
</dbReference>
<sequence>MAGNDFRCVERITSTGVQGYYQRHLLQAFPSGLDEASIANSALQLQRTRCTSTSDCFSGADCVSGVCTCRSPYVETNGQMRTPAELLLRATVVPDKRHIGNLPGSHDKHLRARLLWCVPCWHLLPVRKRRLQLSFITYRLSRACSKPIPILRPTPAFTVPQLTPAATLKFTLGLAITWGLHISQLWNTLQPKPILAVHIVRTELIQPLACYAIGRHSAVKGAWTDSIVLFGDSLSDNGNGYAGNAKFVLRTNQTYPEEPYYQGRWSNGPTWIEIVASSLGVSLTDYGAGGATTGSVPAQVPPLPIGFAGLTVPFVTLLSPSLPQQLNAHFLVTNNTLSAIPLYFVFIGANDYFSIVFQNTSVTAQTVTGYISDAMQQLYSRGARKFVLLEVPDITGIPAFTQHSLYGYYTASAISKMGAEVTQHNKLLLQLAKSFPASHSGATVYTYDFGAAFDQASFPVAHNASLGFNDTKTACYVLPNKLAQNPQPATQPIGSPSGSLCSNPDAHVFWDQFHPTRVVHRGIAQVFLNQTGSTLFGIPSH</sequence>
<protein>
    <submittedName>
        <fullName evidence="3">G2175 protein</fullName>
    </submittedName>
</protein>
<dbReference type="EMBL" id="CAXHTA020000003">
    <property type="protein sequence ID" value="CAL5220201.1"/>
    <property type="molecule type" value="Genomic_DNA"/>
</dbReference>
<evidence type="ECO:0000313" key="3">
    <source>
        <dbReference type="EMBL" id="CAL5220201.1"/>
    </source>
</evidence>
<dbReference type="InterPro" id="IPR001087">
    <property type="entry name" value="GDSL"/>
</dbReference>
<accession>A0ABP1FJR7</accession>
<comment type="similarity">
    <text evidence="1">Belongs to the 'GDSL' lipolytic enzyme family.</text>
</comment>